<dbReference type="PROSITE" id="PS50092">
    <property type="entry name" value="TSP1"/>
    <property type="match status" value="1"/>
</dbReference>
<reference evidence="2 3" key="1">
    <citation type="submission" date="2020-06" db="EMBL/GenBank/DDBJ databases">
        <authorList>
            <person name="Li R."/>
            <person name="Bekaert M."/>
        </authorList>
    </citation>
    <scope>NUCLEOTIDE SEQUENCE [LARGE SCALE GENOMIC DNA]</scope>
    <source>
        <strain evidence="3">wild</strain>
    </source>
</reference>
<keyword evidence="1" id="KW-0472">Membrane</keyword>
<dbReference type="SUPFAM" id="SSF82895">
    <property type="entry name" value="TSP-1 type 1 repeat"/>
    <property type="match status" value="1"/>
</dbReference>
<keyword evidence="3" id="KW-1185">Reference proteome</keyword>
<dbReference type="SMART" id="SM00209">
    <property type="entry name" value="TSP1"/>
    <property type="match status" value="1"/>
</dbReference>
<dbReference type="Pfam" id="PF00090">
    <property type="entry name" value="TSP_1"/>
    <property type="match status" value="1"/>
</dbReference>
<gene>
    <name evidence="2" type="ORF">MCOR_38122</name>
</gene>
<accession>A0A6J8D8B1</accession>
<keyword evidence="1" id="KW-1133">Transmembrane helix</keyword>
<proteinExistence type="predicted"/>
<sequence length="542" mass="61737">MVMREKNHTRLRLELSALNYHLSKYNLTLNRLCDFCPGNRTEHYLINCNRYTNYRITLLLGIKICPDINIAMLRDLCPNYPSKILIQGSDDLSDDANLELFECSCIDLYLARRSPSGPYTLYHDEKPIEVYCSFEGNVGYTYISKTSNITSFNVSKLYTRKDRAKIRTMLSNGTQTEVTVENLNRSALYFGQNNQTLYQGPKPENVDTMSPYLFLGFLPLNLARMNQSMQGYRAADEIFNFTNCDGKPNSYISFYYNPNNNTPNTVGKSNSFMTGWMDQSSALDDSRYMVQDFYFDFEMHMGGCGGFMTSDSMSNTTAALGLPFDKCEPLECCHEDDTGCCTADDSKCTSEAVYVCTNDNGMYEKRSERCNIDNRTCPEQWSAWANLGGCSVTCGKGKQYQTRNRFLPCAQINETAIQENVCNQTKCPVFKWDHLNSRNLTFEEKKEMMKDELVELKTNLTIDKKKTSAAIRRRTSAPDYRPSASSLGYFGITLLVTPLFLIVCADCTRCCQSKEKSRKKRICPSKGETGVEQTVMDLIHNE</sequence>
<dbReference type="EMBL" id="CACVKT020006931">
    <property type="protein sequence ID" value="CAC5404315.1"/>
    <property type="molecule type" value="Genomic_DNA"/>
</dbReference>
<dbReference type="OrthoDB" id="6059867at2759"/>
<feature type="transmembrane region" description="Helical" evidence="1">
    <location>
        <begin position="487"/>
        <end position="511"/>
    </location>
</feature>
<dbReference type="AlphaFoldDB" id="A0A6J8D8B1"/>
<dbReference type="InterPro" id="IPR000884">
    <property type="entry name" value="TSP1_rpt"/>
</dbReference>
<evidence type="ECO:0000313" key="2">
    <source>
        <dbReference type="EMBL" id="CAC5404315.1"/>
    </source>
</evidence>
<protein>
    <submittedName>
        <fullName evidence="2">Uncharacterized protein</fullName>
    </submittedName>
</protein>
<name>A0A6J8D8B1_MYTCO</name>
<keyword evidence="1" id="KW-0812">Transmembrane</keyword>
<evidence type="ECO:0000313" key="3">
    <source>
        <dbReference type="Proteomes" id="UP000507470"/>
    </source>
</evidence>
<evidence type="ECO:0000256" key="1">
    <source>
        <dbReference type="SAM" id="Phobius"/>
    </source>
</evidence>
<dbReference type="Gene3D" id="2.20.100.10">
    <property type="entry name" value="Thrombospondin type-1 (TSP1) repeat"/>
    <property type="match status" value="1"/>
</dbReference>
<organism evidence="2 3">
    <name type="scientific">Mytilus coruscus</name>
    <name type="common">Sea mussel</name>
    <dbReference type="NCBI Taxonomy" id="42192"/>
    <lineage>
        <taxon>Eukaryota</taxon>
        <taxon>Metazoa</taxon>
        <taxon>Spiralia</taxon>
        <taxon>Lophotrochozoa</taxon>
        <taxon>Mollusca</taxon>
        <taxon>Bivalvia</taxon>
        <taxon>Autobranchia</taxon>
        <taxon>Pteriomorphia</taxon>
        <taxon>Mytilida</taxon>
        <taxon>Mytiloidea</taxon>
        <taxon>Mytilidae</taxon>
        <taxon>Mytilinae</taxon>
        <taxon>Mytilus</taxon>
    </lineage>
</organism>
<dbReference type="Proteomes" id="UP000507470">
    <property type="component" value="Unassembled WGS sequence"/>
</dbReference>
<dbReference type="InterPro" id="IPR036383">
    <property type="entry name" value="TSP1_rpt_sf"/>
</dbReference>